<dbReference type="InterPro" id="IPR029045">
    <property type="entry name" value="ClpP/crotonase-like_dom_sf"/>
</dbReference>
<dbReference type="Pfam" id="PF00378">
    <property type="entry name" value="ECH_1"/>
    <property type="match status" value="1"/>
</dbReference>
<proteinExistence type="predicted"/>
<protein>
    <submittedName>
        <fullName evidence="1">Enoyl-CoA hydratase/isomerase family protein</fullName>
    </submittedName>
</protein>
<dbReference type="GO" id="GO:0006635">
    <property type="term" value="P:fatty acid beta-oxidation"/>
    <property type="evidence" value="ECO:0007669"/>
    <property type="project" value="TreeGrafter"/>
</dbReference>
<comment type="caution">
    <text evidence="1">The sequence shown here is derived from an EMBL/GenBank/DDBJ whole genome shotgun (WGS) entry which is preliminary data.</text>
</comment>
<organism evidence="1 2">
    <name type="scientific">Rhodococcus oxybenzonivorans</name>
    <dbReference type="NCBI Taxonomy" id="1990687"/>
    <lineage>
        <taxon>Bacteria</taxon>
        <taxon>Bacillati</taxon>
        <taxon>Actinomycetota</taxon>
        <taxon>Actinomycetes</taxon>
        <taxon>Mycobacteriales</taxon>
        <taxon>Nocardiaceae</taxon>
        <taxon>Rhodococcus</taxon>
    </lineage>
</organism>
<reference evidence="1" key="1">
    <citation type="submission" date="2023-10" db="EMBL/GenBank/DDBJ databases">
        <title>Development of a sustainable strategy for remediation of hydrocarbon-contaminated territories based on the waste exchange concept.</title>
        <authorList>
            <person name="Krivoruchko A."/>
        </authorList>
    </citation>
    <scope>NUCLEOTIDE SEQUENCE</scope>
    <source>
        <strain evidence="1">IEGM 68</strain>
    </source>
</reference>
<sequence>MERSIDSGRVLSGNPEAGAFITHFSVEHLVELKKQQDSAALKNLPAHRLRRSIRDLAKPVIVALNGNTMGGGFELALACDIRIGQFGDFRYGLPEVRLGLIPSGGGTQRLARLLGAGRAIEFILRGRVVPPPEALALGLVHELATDAVARALAVATEIAALPPLDVAAAKTAVYL</sequence>
<dbReference type="GO" id="GO:0003824">
    <property type="term" value="F:catalytic activity"/>
    <property type="evidence" value="ECO:0007669"/>
    <property type="project" value="UniProtKB-ARBA"/>
</dbReference>
<name>A0AAE4UX47_9NOCA</name>
<evidence type="ECO:0000313" key="1">
    <source>
        <dbReference type="EMBL" id="MDV7263943.1"/>
    </source>
</evidence>
<dbReference type="PANTHER" id="PTHR11941">
    <property type="entry name" value="ENOYL-COA HYDRATASE-RELATED"/>
    <property type="match status" value="1"/>
</dbReference>
<dbReference type="CDD" id="cd06558">
    <property type="entry name" value="crotonase-like"/>
    <property type="match status" value="1"/>
</dbReference>
<dbReference type="EMBL" id="JAWLUP010000006">
    <property type="protein sequence ID" value="MDV7263943.1"/>
    <property type="molecule type" value="Genomic_DNA"/>
</dbReference>
<dbReference type="SUPFAM" id="SSF52096">
    <property type="entry name" value="ClpP/crotonase"/>
    <property type="match status" value="1"/>
</dbReference>
<dbReference type="Gene3D" id="3.90.226.10">
    <property type="entry name" value="2-enoyl-CoA Hydratase, Chain A, domain 1"/>
    <property type="match status" value="1"/>
</dbReference>
<gene>
    <name evidence="1" type="ORF">R4315_05140</name>
</gene>
<dbReference type="InterPro" id="IPR001753">
    <property type="entry name" value="Enoyl-CoA_hydra/iso"/>
</dbReference>
<evidence type="ECO:0000313" key="2">
    <source>
        <dbReference type="Proteomes" id="UP001185863"/>
    </source>
</evidence>
<dbReference type="RefSeq" id="WP_317745649.1">
    <property type="nucleotide sequence ID" value="NZ_JAWLUP010000006.1"/>
</dbReference>
<accession>A0AAE4UX47</accession>
<dbReference type="AlphaFoldDB" id="A0AAE4UX47"/>
<dbReference type="Proteomes" id="UP001185863">
    <property type="component" value="Unassembled WGS sequence"/>
</dbReference>
<dbReference type="PANTHER" id="PTHR11941:SF54">
    <property type="entry name" value="ENOYL-COA HYDRATASE, MITOCHONDRIAL"/>
    <property type="match status" value="1"/>
</dbReference>